<dbReference type="PANTHER" id="PTHR22946">
    <property type="entry name" value="DIENELACTONE HYDROLASE DOMAIN-CONTAINING PROTEIN-RELATED"/>
    <property type="match status" value="1"/>
</dbReference>
<dbReference type="EMBL" id="NPEX01000266">
    <property type="protein sequence ID" value="RAI39803.1"/>
    <property type="molecule type" value="Genomic_DNA"/>
</dbReference>
<protein>
    <recommendedName>
        <fullName evidence="4">Alpha/beta hydrolase</fullName>
    </recommendedName>
</protein>
<proteinExistence type="predicted"/>
<accession>A0A327KQA5</accession>
<dbReference type="Gene3D" id="3.40.50.1820">
    <property type="entry name" value="alpha/beta hydrolase"/>
    <property type="match status" value="1"/>
</dbReference>
<dbReference type="GO" id="GO:0016787">
    <property type="term" value="F:hydrolase activity"/>
    <property type="evidence" value="ECO:0007669"/>
    <property type="project" value="UniProtKB-KW"/>
</dbReference>
<dbReference type="SUPFAM" id="SSF53474">
    <property type="entry name" value="alpha/beta-Hydrolases"/>
    <property type="match status" value="1"/>
</dbReference>
<dbReference type="InterPro" id="IPR029058">
    <property type="entry name" value="AB_hydrolase_fold"/>
</dbReference>
<keyword evidence="3" id="KW-1185">Reference proteome</keyword>
<dbReference type="Proteomes" id="UP000249130">
    <property type="component" value="Unassembled WGS sequence"/>
</dbReference>
<evidence type="ECO:0000313" key="3">
    <source>
        <dbReference type="Proteomes" id="UP000249130"/>
    </source>
</evidence>
<evidence type="ECO:0000256" key="1">
    <source>
        <dbReference type="ARBA" id="ARBA00022801"/>
    </source>
</evidence>
<dbReference type="RefSeq" id="WP_111421736.1">
    <property type="nucleotide sequence ID" value="NZ_NPEX01000266.1"/>
</dbReference>
<evidence type="ECO:0008006" key="4">
    <source>
        <dbReference type="Google" id="ProtNLM"/>
    </source>
</evidence>
<name>A0A327KQA5_9BRAD</name>
<gene>
    <name evidence="2" type="ORF">CH341_25075</name>
</gene>
<reference evidence="2 3" key="1">
    <citation type="submission" date="2017-07" db="EMBL/GenBank/DDBJ databases">
        <title>Draft Genome Sequences of Select Purple Nonsulfur Bacteria.</title>
        <authorList>
            <person name="Lasarre B."/>
            <person name="Mckinlay J.B."/>
        </authorList>
    </citation>
    <scope>NUCLEOTIDE SEQUENCE [LARGE SCALE GENOMIC DNA]</scope>
    <source>
        <strain evidence="2 3">DSM 5909</strain>
    </source>
</reference>
<dbReference type="Pfam" id="PF06500">
    <property type="entry name" value="FrsA-like"/>
    <property type="match status" value="1"/>
</dbReference>
<dbReference type="InterPro" id="IPR010520">
    <property type="entry name" value="FrsA-like"/>
</dbReference>
<dbReference type="PANTHER" id="PTHR22946:SF12">
    <property type="entry name" value="CONIDIAL PIGMENT BIOSYNTHESIS PROTEIN AYG1 (AFU_ORTHOLOGUE AFUA_2G17550)"/>
    <property type="match status" value="1"/>
</dbReference>
<dbReference type="AlphaFoldDB" id="A0A327KQA5"/>
<keyword evidence="1" id="KW-0378">Hydrolase</keyword>
<sequence length="408" mass="46009">MAEALLIDEVMDRKEAHYQPFGWHHWPDHPWMSYQFRRALGETQEGGGSVSECFLAASRMIPGDKESWYKEWKRIADFNQQRGDDEHAAGHVRTAMNCWLRAADYYREVEFWLLPDDPRRLAAFTDMETCSRKFIENLNPPGEVLQIPYENGKTLFAYFVRAPFDTGKQPVLICMGGLDSIKDEMWFMQAHGALQRGISVLMIDGPGQGGTLRRHKITTRFDTEVPIGKCIDYLETRDDVDTSRIAVCGSSLGGYYAARAGCFEPRLAAAISHGAIWSIPDLWARADENHGLADHIKWVFGAATVKEALEKAKPFTLDGALDHMKCPYLIVHGGFDVLGVEQAQRVHDYAKSKGVDVTLRYVDADETGAEHCQHDNPTIGQELMADWLADRFGIDQVALRAKMTNPLI</sequence>
<dbReference type="OrthoDB" id="217645at2"/>
<dbReference type="InterPro" id="IPR050261">
    <property type="entry name" value="FrsA_esterase"/>
</dbReference>
<organism evidence="2 3">
    <name type="scientific">Rhodoplanes roseus</name>
    <dbReference type="NCBI Taxonomy" id="29409"/>
    <lineage>
        <taxon>Bacteria</taxon>
        <taxon>Pseudomonadati</taxon>
        <taxon>Pseudomonadota</taxon>
        <taxon>Alphaproteobacteria</taxon>
        <taxon>Hyphomicrobiales</taxon>
        <taxon>Nitrobacteraceae</taxon>
        <taxon>Rhodoplanes</taxon>
    </lineage>
</organism>
<evidence type="ECO:0000313" key="2">
    <source>
        <dbReference type="EMBL" id="RAI39803.1"/>
    </source>
</evidence>
<dbReference type="Gene3D" id="1.20.1440.110">
    <property type="entry name" value="acylaminoacyl peptidase"/>
    <property type="match status" value="1"/>
</dbReference>
<comment type="caution">
    <text evidence="2">The sequence shown here is derived from an EMBL/GenBank/DDBJ whole genome shotgun (WGS) entry which is preliminary data.</text>
</comment>